<dbReference type="PANTHER" id="PTHR30543:SF21">
    <property type="entry name" value="NAD(P)H-DEPENDENT FMN REDUCTASE LOT6"/>
    <property type="match status" value="1"/>
</dbReference>
<dbReference type="RefSeq" id="WP_220228209.1">
    <property type="nucleotide sequence ID" value="NZ_JAICBX010000002.1"/>
</dbReference>
<feature type="domain" description="NADPH-dependent FMN reductase-like" evidence="1">
    <location>
        <begin position="6"/>
        <end position="146"/>
    </location>
</feature>
<dbReference type="GO" id="GO:0016491">
    <property type="term" value="F:oxidoreductase activity"/>
    <property type="evidence" value="ECO:0007669"/>
    <property type="project" value="InterPro"/>
</dbReference>
<dbReference type="InterPro" id="IPR029039">
    <property type="entry name" value="Flavoprotein-like_sf"/>
</dbReference>
<gene>
    <name evidence="2" type="ORF">K1W69_09935</name>
</gene>
<dbReference type="InterPro" id="IPR005025">
    <property type="entry name" value="FMN_Rdtase-like_dom"/>
</dbReference>
<name>A0AAE3D1F3_9HYPH</name>
<sequence>MTKPLILGLGGTARSGSSSEKAMKIALRHAEKLGARTASFCGRDLLMPVYLPGDNDRTESAKRLVKLFREADGFILASPSYHGSLSGLLKNAIDYTEDLRSDRRIYWDGRAVGCICCAGGWQGGSQTISALRDIAHALRGWPTPFGAVLNTSLPLFDADGRSLDESVQNQLEIVGAQVVEFAMMRYAADYVF</sequence>
<protein>
    <submittedName>
        <fullName evidence="2">NAD(P)H-dependent oxidoreductase</fullName>
    </submittedName>
</protein>
<proteinExistence type="predicted"/>
<evidence type="ECO:0000313" key="2">
    <source>
        <dbReference type="EMBL" id="MBW8637508.1"/>
    </source>
</evidence>
<dbReference type="GO" id="GO:0005829">
    <property type="term" value="C:cytosol"/>
    <property type="evidence" value="ECO:0007669"/>
    <property type="project" value="TreeGrafter"/>
</dbReference>
<evidence type="ECO:0000259" key="1">
    <source>
        <dbReference type="Pfam" id="PF03358"/>
    </source>
</evidence>
<dbReference type="Gene3D" id="3.40.50.360">
    <property type="match status" value="1"/>
</dbReference>
<dbReference type="PANTHER" id="PTHR30543">
    <property type="entry name" value="CHROMATE REDUCTASE"/>
    <property type="match status" value="1"/>
</dbReference>
<dbReference type="AlphaFoldDB" id="A0AAE3D1F3"/>
<dbReference type="InterPro" id="IPR050712">
    <property type="entry name" value="NAD(P)H-dep_reductase"/>
</dbReference>
<dbReference type="EMBL" id="JAICBX010000002">
    <property type="protein sequence ID" value="MBW8637508.1"/>
    <property type="molecule type" value="Genomic_DNA"/>
</dbReference>
<comment type="caution">
    <text evidence="2">The sequence shown here is derived from an EMBL/GenBank/DDBJ whole genome shotgun (WGS) entry which is preliminary data.</text>
</comment>
<evidence type="ECO:0000313" key="3">
    <source>
        <dbReference type="Proteomes" id="UP001196509"/>
    </source>
</evidence>
<reference evidence="2" key="1">
    <citation type="submission" date="2021-08" db="EMBL/GenBank/DDBJ databases">
        <title>Hoeflea bacterium WL0058 sp. nov., isolated from the sediment.</title>
        <authorList>
            <person name="Wang L."/>
            <person name="Zhang D."/>
        </authorList>
    </citation>
    <scope>NUCLEOTIDE SEQUENCE</scope>
    <source>
        <strain evidence="2">WL0058</strain>
    </source>
</reference>
<dbReference type="Pfam" id="PF03358">
    <property type="entry name" value="FMN_red"/>
    <property type="match status" value="1"/>
</dbReference>
<dbReference type="GO" id="GO:0010181">
    <property type="term" value="F:FMN binding"/>
    <property type="evidence" value="ECO:0007669"/>
    <property type="project" value="TreeGrafter"/>
</dbReference>
<dbReference type="SUPFAM" id="SSF52218">
    <property type="entry name" value="Flavoproteins"/>
    <property type="match status" value="1"/>
</dbReference>
<accession>A0AAE3D1F3</accession>
<dbReference type="Proteomes" id="UP001196509">
    <property type="component" value="Unassembled WGS sequence"/>
</dbReference>
<organism evidence="2 3">
    <name type="scientific">Flavimaribacter sediminis</name>
    <dbReference type="NCBI Taxonomy" id="2865987"/>
    <lineage>
        <taxon>Bacteria</taxon>
        <taxon>Pseudomonadati</taxon>
        <taxon>Pseudomonadota</taxon>
        <taxon>Alphaproteobacteria</taxon>
        <taxon>Hyphomicrobiales</taxon>
        <taxon>Rhizobiaceae</taxon>
        <taxon>Flavimaribacter</taxon>
    </lineage>
</organism>
<keyword evidence="3" id="KW-1185">Reference proteome</keyword>